<comment type="caution">
    <text evidence="3">The sequence shown here is derived from an EMBL/GenBank/DDBJ whole genome shotgun (WGS) entry which is preliminary data.</text>
</comment>
<evidence type="ECO:0000256" key="1">
    <source>
        <dbReference type="SAM" id="MobiDB-lite"/>
    </source>
</evidence>
<protein>
    <submittedName>
        <fullName evidence="3">Toxin-antitoxin system, toxin component</fullName>
    </submittedName>
</protein>
<gene>
    <name evidence="3" type="ORF">BRYFOR_09763</name>
</gene>
<dbReference type="AlphaFoldDB" id="C6LM64"/>
<dbReference type="Gene3D" id="1.10.10.2910">
    <property type="match status" value="1"/>
</dbReference>
<dbReference type="STRING" id="168384.SAMN05660368_01035"/>
<dbReference type="PANTHER" id="PTHR43236">
    <property type="entry name" value="ANTITOXIN HIGA1"/>
    <property type="match status" value="1"/>
</dbReference>
<keyword evidence="4" id="KW-1185">Reference proteome</keyword>
<dbReference type="eggNOG" id="COG2856">
    <property type="taxonomic scope" value="Bacteria"/>
</dbReference>
<evidence type="ECO:0000313" key="4">
    <source>
        <dbReference type="Proteomes" id="UP000005561"/>
    </source>
</evidence>
<sequence>MEEHMQESRRREIRIQADLFRAKCKVSCYGIIDLFKDCERLGYKLIRYPLGEAAELGFVLMKDNDIVIFTNTSSRLSREIFTLAHEIGHAVLHMDGNTSFIDDGATISDRSIDEKEREANYFAACLLMPADEVEKFLDLKVADFHKNGLSAMDIARIMSEFNVSFDMALNRLESLGKINMSEKLKLDNERNEKRVGNLLRSVGGSYRLNIPGNEIDIPGEYLDYAIYNYNHNAIPEGTLERMLAYYHLSREDVSDRLSEPQEDDGDNLDALIGGLKD</sequence>
<proteinExistence type="predicted"/>
<dbReference type="PANTHER" id="PTHR43236:SF2">
    <property type="entry name" value="BLL0069 PROTEIN"/>
    <property type="match status" value="1"/>
</dbReference>
<accession>C6LM64</accession>
<evidence type="ECO:0000313" key="3">
    <source>
        <dbReference type="EMBL" id="EET58279.1"/>
    </source>
</evidence>
<organism evidence="3 4">
    <name type="scientific">Marvinbryantia formatexigens DSM 14469</name>
    <dbReference type="NCBI Taxonomy" id="478749"/>
    <lineage>
        <taxon>Bacteria</taxon>
        <taxon>Bacillati</taxon>
        <taxon>Bacillota</taxon>
        <taxon>Clostridia</taxon>
        <taxon>Lachnospirales</taxon>
        <taxon>Lachnospiraceae</taxon>
        <taxon>Marvinbryantia</taxon>
    </lineage>
</organism>
<dbReference type="InterPro" id="IPR010359">
    <property type="entry name" value="IrrE_HExxH"/>
</dbReference>
<name>C6LM64_9FIRM</name>
<dbReference type="Pfam" id="PF06114">
    <property type="entry name" value="Peptidase_M78"/>
    <property type="match status" value="1"/>
</dbReference>
<evidence type="ECO:0000259" key="2">
    <source>
        <dbReference type="Pfam" id="PF06114"/>
    </source>
</evidence>
<dbReference type="Proteomes" id="UP000005561">
    <property type="component" value="Unassembled WGS sequence"/>
</dbReference>
<feature type="region of interest" description="Disordered" evidence="1">
    <location>
        <begin position="254"/>
        <end position="277"/>
    </location>
</feature>
<feature type="domain" description="IrrE N-terminal-like" evidence="2">
    <location>
        <begin position="38"/>
        <end position="173"/>
    </location>
</feature>
<reference evidence="3" key="1">
    <citation type="submission" date="2009-07" db="EMBL/GenBank/DDBJ databases">
        <authorList>
            <person name="Weinstock G."/>
            <person name="Sodergren E."/>
            <person name="Clifton S."/>
            <person name="Fulton L."/>
            <person name="Fulton B."/>
            <person name="Courtney L."/>
            <person name="Fronick C."/>
            <person name="Harrison M."/>
            <person name="Strong C."/>
            <person name="Farmer C."/>
            <person name="Delahaunty K."/>
            <person name="Markovic C."/>
            <person name="Hall O."/>
            <person name="Minx P."/>
            <person name="Tomlinson C."/>
            <person name="Mitreva M."/>
            <person name="Nelson J."/>
            <person name="Hou S."/>
            <person name="Wollam A."/>
            <person name="Pepin K.H."/>
            <person name="Johnson M."/>
            <person name="Bhonagiri V."/>
            <person name="Nash W.E."/>
            <person name="Warren W."/>
            <person name="Chinwalla A."/>
            <person name="Mardis E.R."/>
            <person name="Wilson R.K."/>
        </authorList>
    </citation>
    <scope>NUCLEOTIDE SEQUENCE [LARGE SCALE GENOMIC DNA]</scope>
    <source>
        <strain evidence="3">DSM 14469</strain>
    </source>
</reference>
<dbReference type="EMBL" id="ACCL02000038">
    <property type="protein sequence ID" value="EET58279.1"/>
    <property type="molecule type" value="Genomic_DNA"/>
</dbReference>
<dbReference type="InterPro" id="IPR052345">
    <property type="entry name" value="Rad_response_metalloprotease"/>
</dbReference>